<dbReference type="GO" id="GO:0009229">
    <property type="term" value="P:thiamine diphosphate biosynthetic process"/>
    <property type="evidence" value="ECO:0007669"/>
    <property type="project" value="InterPro"/>
</dbReference>
<dbReference type="InterPro" id="IPR036371">
    <property type="entry name" value="TPK_B1-bd_sf"/>
</dbReference>
<evidence type="ECO:0000259" key="6">
    <source>
        <dbReference type="SMART" id="SM00983"/>
    </source>
</evidence>
<sequence>MKPVYFVKLAGRLSRVSEWYSSYISGIIKGMKIVVLAGGPAASFETYLAQSGDIAHTYFVGVDRGAYRLMRAGFPVNLAIGDFDSLNSEEFEAVSAYADELHQSPAEKDDTDLELAMLTVAAHFKKIDEILILGGIGGRFDHGIQIFYLVLQKRFAELVEKIRLIDGQNVIQFVGPGRHQIVKNPSMTYLAFASLTPVSNFLIKDAKYELDRTDFERNFSLSSNEFIDEQPVTISFTAGIVSIIQSKDL</sequence>
<dbReference type="SMART" id="SM00983">
    <property type="entry name" value="TPK_B1_binding"/>
    <property type="match status" value="1"/>
</dbReference>
<dbReference type="GO" id="GO:0030975">
    <property type="term" value="F:thiamine binding"/>
    <property type="evidence" value="ECO:0007669"/>
    <property type="project" value="InterPro"/>
</dbReference>
<reference evidence="7 8" key="1">
    <citation type="submission" date="2014-12" db="EMBL/GenBank/DDBJ databases">
        <title>Draft genome sequences of 10 type strains of Lactococcus.</title>
        <authorList>
            <person name="Sun Z."/>
            <person name="Zhong Z."/>
            <person name="Liu W."/>
            <person name="Zhang W."/>
            <person name="Zhang H."/>
        </authorList>
    </citation>
    <scope>NUCLEOTIDE SEQUENCE [LARGE SCALE GENOMIC DNA]</scope>
    <source>
        <strain evidence="7 8">DSM 6634</strain>
    </source>
</reference>
<dbReference type="InterPro" id="IPR053149">
    <property type="entry name" value="TPK"/>
</dbReference>
<dbReference type="InterPro" id="IPR007373">
    <property type="entry name" value="Thiamin_PyroPKinase_B1-bd"/>
</dbReference>
<dbReference type="GO" id="GO:0005524">
    <property type="term" value="F:ATP binding"/>
    <property type="evidence" value="ECO:0007669"/>
    <property type="project" value="UniProtKB-KW"/>
</dbReference>
<keyword evidence="2" id="KW-0547">Nucleotide-binding</keyword>
<keyword evidence="1" id="KW-0808">Transferase</keyword>
<dbReference type="CDD" id="cd07995">
    <property type="entry name" value="TPK"/>
    <property type="match status" value="1"/>
</dbReference>
<dbReference type="EMBL" id="JXJW01000002">
    <property type="protein sequence ID" value="PCS08756.1"/>
    <property type="molecule type" value="Genomic_DNA"/>
</dbReference>
<dbReference type="SUPFAM" id="SSF63862">
    <property type="entry name" value="Thiamin pyrophosphokinase, substrate-binding domain"/>
    <property type="match status" value="1"/>
</dbReference>
<name>A0A2A5S5J2_9LACT</name>
<dbReference type="EC" id="2.7.6.2" evidence="5"/>
<keyword evidence="4" id="KW-0067">ATP-binding</keyword>
<comment type="caution">
    <text evidence="7">The sequence shown here is derived from an EMBL/GenBank/DDBJ whole genome shotgun (WGS) entry which is preliminary data.</text>
</comment>
<dbReference type="Gene3D" id="3.40.50.10240">
    <property type="entry name" value="Thiamin pyrophosphokinase, catalytic domain"/>
    <property type="match status" value="1"/>
</dbReference>
<evidence type="ECO:0000256" key="4">
    <source>
        <dbReference type="ARBA" id="ARBA00022840"/>
    </source>
</evidence>
<dbReference type="GO" id="GO:0004788">
    <property type="term" value="F:thiamine diphosphokinase activity"/>
    <property type="evidence" value="ECO:0007669"/>
    <property type="project" value="UniProtKB-UniRule"/>
</dbReference>
<dbReference type="NCBIfam" id="TIGR01378">
    <property type="entry name" value="thi_PPkinase"/>
    <property type="match status" value="1"/>
</dbReference>
<gene>
    <name evidence="7" type="ORF">RU86_GL001140</name>
</gene>
<keyword evidence="3 7" id="KW-0418">Kinase</keyword>
<protein>
    <recommendedName>
        <fullName evidence="5">Thiamine diphosphokinase</fullName>
        <ecNumber evidence="5">2.7.6.2</ecNumber>
    </recommendedName>
</protein>
<accession>A0A2A5S5J2</accession>
<dbReference type="PANTHER" id="PTHR41299:SF1">
    <property type="entry name" value="THIAMINE PYROPHOSPHOKINASE"/>
    <property type="match status" value="1"/>
</dbReference>
<dbReference type="InterPro" id="IPR007371">
    <property type="entry name" value="TPK_catalytic"/>
</dbReference>
<dbReference type="PANTHER" id="PTHR41299">
    <property type="entry name" value="THIAMINE PYROPHOSPHOKINASE"/>
    <property type="match status" value="1"/>
</dbReference>
<dbReference type="InterPro" id="IPR036759">
    <property type="entry name" value="TPK_catalytic_sf"/>
</dbReference>
<dbReference type="GO" id="GO:0006772">
    <property type="term" value="P:thiamine metabolic process"/>
    <property type="evidence" value="ECO:0007669"/>
    <property type="project" value="UniProtKB-UniRule"/>
</dbReference>
<feature type="domain" description="Thiamin pyrophosphokinase thiamin-binding" evidence="6">
    <location>
        <begin position="177"/>
        <end position="240"/>
    </location>
</feature>
<dbReference type="InterPro" id="IPR006282">
    <property type="entry name" value="Thi_PPkinase"/>
</dbReference>
<organism evidence="7 8">
    <name type="scientific">Pseudolactococcus piscium</name>
    <dbReference type="NCBI Taxonomy" id="1364"/>
    <lineage>
        <taxon>Bacteria</taxon>
        <taxon>Bacillati</taxon>
        <taxon>Bacillota</taxon>
        <taxon>Bacilli</taxon>
        <taxon>Lactobacillales</taxon>
        <taxon>Streptococcaceae</taxon>
        <taxon>Pseudolactococcus</taxon>
    </lineage>
</organism>
<evidence type="ECO:0000313" key="8">
    <source>
        <dbReference type="Proteomes" id="UP000218282"/>
    </source>
</evidence>
<evidence type="ECO:0000256" key="5">
    <source>
        <dbReference type="NCBIfam" id="TIGR01378"/>
    </source>
</evidence>
<dbReference type="SUPFAM" id="SSF63999">
    <property type="entry name" value="Thiamin pyrophosphokinase, catalytic domain"/>
    <property type="match status" value="1"/>
</dbReference>
<evidence type="ECO:0000313" key="7">
    <source>
        <dbReference type="EMBL" id="PCS08756.1"/>
    </source>
</evidence>
<keyword evidence="8" id="KW-1185">Reference proteome</keyword>
<dbReference type="Proteomes" id="UP000218282">
    <property type="component" value="Unassembled WGS sequence"/>
</dbReference>
<dbReference type="AlphaFoldDB" id="A0A2A5S5J2"/>
<proteinExistence type="predicted"/>
<evidence type="ECO:0000256" key="3">
    <source>
        <dbReference type="ARBA" id="ARBA00022777"/>
    </source>
</evidence>
<dbReference type="GO" id="GO:0016301">
    <property type="term" value="F:kinase activity"/>
    <property type="evidence" value="ECO:0007669"/>
    <property type="project" value="UniProtKB-KW"/>
</dbReference>
<dbReference type="Pfam" id="PF04265">
    <property type="entry name" value="TPK_B1_binding"/>
    <property type="match status" value="1"/>
</dbReference>
<dbReference type="Pfam" id="PF04263">
    <property type="entry name" value="TPK_catalytic"/>
    <property type="match status" value="1"/>
</dbReference>
<evidence type="ECO:0000256" key="2">
    <source>
        <dbReference type="ARBA" id="ARBA00022741"/>
    </source>
</evidence>
<evidence type="ECO:0000256" key="1">
    <source>
        <dbReference type="ARBA" id="ARBA00022679"/>
    </source>
</evidence>